<proteinExistence type="predicted"/>
<evidence type="ECO:0000313" key="2">
    <source>
        <dbReference type="Proteomes" id="UP000824120"/>
    </source>
</evidence>
<reference evidence="1 2" key="1">
    <citation type="submission" date="2020-09" db="EMBL/GenBank/DDBJ databases">
        <title>De no assembly of potato wild relative species, Solanum commersonii.</title>
        <authorList>
            <person name="Cho K."/>
        </authorList>
    </citation>
    <scope>NUCLEOTIDE SEQUENCE [LARGE SCALE GENOMIC DNA]</scope>
    <source>
        <strain evidence="1">LZ3.2</strain>
        <tissue evidence="1">Leaf</tissue>
    </source>
</reference>
<accession>A0A9J5XKS9</accession>
<evidence type="ECO:0000313" key="1">
    <source>
        <dbReference type="EMBL" id="KAG5588429.1"/>
    </source>
</evidence>
<protein>
    <submittedName>
        <fullName evidence="1">Uncharacterized protein</fullName>
    </submittedName>
</protein>
<organism evidence="1 2">
    <name type="scientific">Solanum commersonii</name>
    <name type="common">Commerson's wild potato</name>
    <name type="synonym">Commerson's nightshade</name>
    <dbReference type="NCBI Taxonomy" id="4109"/>
    <lineage>
        <taxon>Eukaryota</taxon>
        <taxon>Viridiplantae</taxon>
        <taxon>Streptophyta</taxon>
        <taxon>Embryophyta</taxon>
        <taxon>Tracheophyta</taxon>
        <taxon>Spermatophyta</taxon>
        <taxon>Magnoliopsida</taxon>
        <taxon>eudicotyledons</taxon>
        <taxon>Gunneridae</taxon>
        <taxon>Pentapetalae</taxon>
        <taxon>asterids</taxon>
        <taxon>lamiids</taxon>
        <taxon>Solanales</taxon>
        <taxon>Solanaceae</taxon>
        <taxon>Solanoideae</taxon>
        <taxon>Solaneae</taxon>
        <taxon>Solanum</taxon>
    </lineage>
</organism>
<dbReference type="EMBL" id="JACXVP010000009">
    <property type="protein sequence ID" value="KAG5588429.1"/>
    <property type="molecule type" value="Genomic_DNA"/>
</dbReference>
<dbReference type="Proteomes" id="UP000824120">
    <property type="component" value="Chromosome 9"/>
</dbReference>
<sequence>MKHMCKSCAQKLTKPKIAAMIEKIAGREGSLKCVISVRRVTKTDLCVIPTVKIKHFAFLTSNDGKNLDADLGFKL</sequence>
<name>A0A9J5XKS9_SOLCO</name>
<dbReference type="AlphaFoldDB" id="A0A9J5XKS9"/>
<keyword evidence="2" id="KW-1185">Reference proteome</keyword>
<gene>
    <name evidence="1" type="ORF">H5410_048863</name>
</gene>
<comment type="caution">
    <text evidence="1">The sequence shown here is derived from an EMBL/GenBank/DDBJ whole genome shotgun (WGS) entry which is preliminary data.</text>
</comment>